<gene>
    <name evidence="4" type="ORF">NKI27_10430</name>
</gene>
<dbReference type="Pfam" id="PF02308">
    <property type="entry name" value="MgtC"/>
    <property type="match status" value="1"/>
</dbReference>
<dbReference type="RefSeq" id="WP_265045998.1">
    <property type="nucleotide sequence ID" value="NZ_CP100390.1"/>
</dbReference>
<feature type="transmembrane region" description="Helical" evidence="1">
    <location>
        <begin position="238"/>
        <end position="260"/>
    </location>
</feature>
<feature type="transmembrane region" description="Helical" evidence="1">
    <location>
        <begin position="145"/>
        <end position="163"/>
    </location>
</feature>
<feature type="transmembrane region" description="Helical" evidence="1">
    <location>
        <begin position="175"/>
        <end position="196"/>
    </location>
</feature>
<keyword evidence="5" id="KW-1185">Reference proteome</keyword>
<feature type="transmembrane region" description="Helical" evidence="1">
    <location>
        <begin position="6"/>
        <end position="24"/>
    </location>
</feature>
<feature type="transmembrane region" description="Helical" evidence="1">
    <location>
        <begin position="36"/>
        <end position="54"/>
    </location>
</feature>
<dbReference type="Proteomes" id="UP001163739">
    <property type="component" value="Chromosome"/>
</dbReference>
<feature type="transmembrane region" description="Helical" evidence="1">
    <location>
        <begin position="92"/>
        <end position="109"/>
    </location>
</feature>
<proteinExistence type="predicted"/>
<feature type="transmembrane region" description="Helical" evidence="1">
    <location>
        <begin position="337"/>
        <end position="358"/>
    </location>
</feature>
<feature type="transmembrane region" description="Helical" evidence="1">
    <location>
        <begin position="370"/>
        <end position="388"/>
    </location>
</feature>
<evidence type="ECO:0000313" key="4">
    <source>
        <dbReference type="EMBL" id="UZE94506.1"/>
    </source>
</evidence>
<feature type="transmembrane region" description="Helical" evidence="1">
    <location>
        <begin position="115"/>
        <end position="133"/>
    </location>
</feature>
<sequence>MNDYAVQLDHIIIFAQSIGIGFLIGVEREQHKEAIAGIRTFALISIAGTLSGYVLKMGQYPFITIVMALVIGTSLIVAQWQKSNHCQTDPNTTSVIAGIITFGLGFMLWFGHNILVAAIAIATTAILYFRAELHSVPNKLSRQDITSFFLFAAIAFVLLPVLPNTTYGPYNVINPYQIGWLVVLISGISLAGYLAIRLLGKKKGILVIGFFGGLVSTTATTMVYSRHTAKQPSFMPEAVVIIMLSNLVLFLRIVAVTAIFESSVLTSLAPGLLGGLLLGIAYIFWLLRRFKPNKDKEAPEFKIENPTELKAAISFALIFAGVLLLVAWMNDTFQAEGVYIAAFISGLTDVDAITLSSLRLVSTGNIDASIATNAILVAYIANLIFKYGLTVALGTKELQLHIGGGFLLSLIGILLAWFFLS</sequence>
<feature type="transmembrane region" description="Helical" evidence="1">
    <location>
        <begin position="400"/>
        <end position="420"/>
    </location>
</feature>
<dbReference type="EMBL" id="CP100390">
    <property type="protein sequence ID" value="UZE94506.1"/>
    <property type="molecule type" value="Genomic_DNA"/>
</dbReference>
<feature type="domain" description="DUF4010" evidence="3">
    <location>
        <begin position="183"/>
        <end position="394"/>
    </location>
</feature>
<dbReference type="PANTHER" id="PTHR39084:SF1">
    <property type="entry name" value="DUF4010 DOMAIN-CONTAINING PROTEIN"/>
    <property type="match status" value="1"/>
</dbReference>
<name>A0ABY6MXF0_9ALTE</name>
<feature type="transmembrane region" description="Helical" evidence="1">
    <location>
        <begin position="205"/>
        <end position="226"/>
    </location>
</feature>
<dbReference type="PANTHER" id="PTHR39084">
    <property type="entry name" value="MEMBRANE PROTEIN-RELATED"/>
    <property type="match status" value="1"/>
</dbReference>
<keyword evidence="1" id="KW-0472">Membrane</keyword>
<feature type="transmembrane region" description="Helical" evidence="1">
    <location>
        <begin position="60"/>
        <end position="80"/>
    </location>
</feature>
<feature type="transmembrane region" description="Helical" evidence="1">
    <location>
        <begin position="267"/>
        <end position="287"/>
    </location>
</feature>
<evidence type="ECO:0000259" key="3">
    <source>
        <dbReference type="Pfam" id="PF13194"/>
    </source>
</evidence>
<dbReference type="InterPro" id="IPR049177">
    <property type="entry name" value="MgtC_SapB_SrpB_YhiD_N"/>
</dbReference>
<evidence type="ECO:0000259" key="2">
    <source>
        <dbReference type="Pfam" id="PF02308"/>
    </source>
</evidence>
<protein>
    <submittedName>
        <fullName evidence="4">MgtC/SapB family protein</fullName>
    </submittedName>
</protein>
<dbReference type="InterPro" id="IPR025105">
    <property type="entry name" value="DUF4010"/>
</dbReference>
<feature type="transmembrane region" description="Helical" evidence="1">
    <location>
        <begin position="311"/>
        <end position="330"/>
    </location>
</feature>
<keyword evidence="1" id="KW-1133">Transmembrane helix</keyword>
<organism evidence="4 5">
    <name type="scientific">Alkalimarinus alittae</name>
    <dbReference type="NCBI Taxonomy" id="2961619"/>
    <lineage>
        <taxon>Bacteria</taxon>
        <taxon>Pseudomonadati</taxon>
        <taxon>Pseudomonadota</taxon>
        <taxon>Gammaproteobacteria</taxon>
        <taxon>Alteromonadales</taxon>
        <taxon>Alteromonadaceae</taxon>
        <taxon>Alkalimarinus</taxon>
    </lineage>
</organism>
<evidence type="ECO:0000256" key="1">
    <source>
        <dbReference type="SAM" id="Phobius"/>
    </source>
</evidence>
<feature type="domain" description="MgtC/SapB/SrpB/YhiD N-terminal" evidence="2">
    <location>
        <begin position="17"/>
        <end position="135"/>
    </location>
</feature>
<reference evidence="4" key="1">
    <citation type="submission" date="2022-06" db="EMBL/GenBank/DDBJ databases">
        <title>Alkalimarinus sp. nov., isolated from gut of a Alitta virens.</title>
        <authorList>
            <person name="Yang A.I."/>
            <person name="Shin N.-R."/>
        </authorList>
    </citation>
    <scope>NUCLEOTIDE SEQUENCE</scope>
    <source>
        <strain evidence="4">A2M4</strain>
    </source>
</reference>
<dbReference type="Pfam" id="PF13194">
    <property type="entry name" value="DUF4010"/>
    <property type="match status" value="1"/>
</dbReference>
<keyword evidence="1" id="KW-0812">Transmembrane</keyword>
<accession>A0ABY6MXF0</accession>
<evidence type="ECO:0000313" key="5">
    <source>
        <dbReference type="Proteomes" id="UP001163739"/>
    </source>
</evidence>